<gene>
    <name evidence="1" type="ORF">L2K70_10295</name>
</gene>
<organism evidence="1 2">
    <name type="scientific">Nocardioides potassii</name>
    <dbReference type="NCBI Taxonomy" id="2911371"/>
    <lineage>
        <taxon>Bacteria</taxon>
        <taxon>Bacillati</taxon>
        <taxon>Actinomycetota</taxon>
        <taxon>Actinomycetes</taxon>
        <taxon>Propionibacteriales</taxon>
        <taxon>Nocardioidaceae</taxon>
        <taxon>Nocardioides</taxon>
    </lineage>
</organism>
<dbReference type="RefSeq" id="WP_236401747.1">
    <property type="nucleotide sequence ID" value="NZ_JAKJHZ010000006.1"/>
</dbReference>
<comment type="caution">
    <text evidence="1">The sequence shown here is derived from an EMBL/GenBank/DDBJ whole genome shotgun (WGS) entry which is preliminary data.</text>
</comment>
<evidence type="ECO:0000313" key="2">
    <source>
        <dbReference type="Proteomes" id="UP001201161"/>
    </source>
</evidence>
<dbReference type="Proteomes" id="UP001201161">
    <property type="component" value="Unassembled WGS sequence"/>
</dbReference>
<sequence length="278" mass="29931">MTLVASTLDVTGNRWRRSDGYDRLDGTEKGAVSYFHGMTMAQLACAEVLDVPSLVHLDRVLALMGKKATHRSRPDFLGVHPFLKTTSVAVEAKGRSNGIDLPALKTAKDQAKLLPTVTGVVATLAVASMSYFAAPSGSDPAWQCRLEDPPRQRSADVIDRSAIIALHYEPLVAAASSRDADGQGEFLRWHLRDVDAWLWLPAVVFELGVPLLAGGSLAMFEDVGAAIEAALIELVEAKDFSERLDIASRSRDAGRFYLGQNGVGIELGESWSSVEAPA</sequence>
<proteinExistence type="predicted"/>
<name>A0ABS9H9W0_9ACTN</name>
<keyword evidence="2" id="KW-1185">Reference proteome</keyword>
<dbReference type="EMBL" id="JAKJHZ010000006">
    <property type="protein sequence ID" value="MCF6377995.1"/>
    <property type="molecule type" value="Genomic_DNA"/>
</dbReference>
<reference evidence="1 2" key="1">
    <citation type="submission" date="2022-01" db="EMBL/GenBank/DDBJ databases">
        <title>Nocardioides sp. nov., an actinomycete isolated from mining soil.</title>
        <authorList>
            <person name="Liu L."/>
        </authorList>
    </citation>
    <scope>NUCLEOTIDE SEQUENCE [LARGE SCALE GENOMIC DNA]</scope>
    <source>
        <strain evidence="1 2">KLBMP 9356</strain>
    </source>
</reference>
<accession>A0ABS9H9W0</accession>
<evidence type="ECO:0000313" key="1">
    <source>
        <dbReference type="EMBL" id="MCF6377995.1"/>
    </source>
</evidence>
<protein>
    <submittedName>
        <fullName evidence="1">Uncharacterized protein</fullName>
    </submittedName>
</protein>